<comment type="caution">
    <text evidence="2">The sequence shown here is derived from an EMBL/GenBank/DDBJ whole genome shotgun (WGS) entry which is preliminary data.</text>
</comment>
<feature type="compositionally biased region" description="Basic and acidic residues" evidence="1">
    <location>
        <begin position="172"/>
        <end position="181"/>
    </location>
</feature>
<feature type="compositionally biased region" description="Basic and acidic residues" evidence="1">
    <location>
        <begin position="401"/>
        <end position="415"/>
    </location>
</feature>
<feature type="compositionally biased region" description="Polar residues" evidence="1">
    <location>
        <begin position="522"/>
        <end position="539"/>
    </location>
</feature>
<organism evidence="2 3">
    <name type="scientific">Ascochyta lentis</name>
    <dbReference type="NCBI Taxonomy" id="205686"/>
    <lineage>
        <taxon>Eukaryota</taxon>
        <taxon>Fungi</taxon>
        <taxon>Dikarya</taxon>
        <taxon>Ascomycota</taxon>
        <taxon>Pezizomycotina</taxon>
        <taxon>Dothideomycetes</taxon>
        <taxon>Pleosporomycetidae</taxon>
        <taxon>Pleosporales</taxon>
        <taxon>Pleosporineae</taxon>
        <taxon>Didymellaceae</taxon>
        <taxon>Ascochyta</taxon>
    </lineage>
</organism>
<feature type="region of interest" description="Disordered" evidence="1">
    <location>
        <begin position="144"/>
        <end position="191"/>
    </location>
</feature>
<sequence>MSKRPASSPPLEQQESKKPKTDHSAEAHSSVPMTVIQASQPSDVVEGEGDSADRPSEIILGISNNWLKRPIADYLPEHAYPANGRGDVYSWPLQLLEALLQLSRVTAGQERELRNRLTGAFASAKRYSLSRSLKNIKAVHDSFAKRDDVKSPNGEPAVERDTKGSIGGSKTKKSETKRKAGEGFTPWKPKPAFVDVPDVQPHWGIVPRSGGYRPSESQPSARESDAAVRPPLWENRKGAVRIKRGSRWIGNYDQAYHMWLPLMDMRPISRNNQAPKRKPVGYYYEHGMPTNWNDVGPINDLNKALQEAIKSKSNKEPSFTQIERTALANICAENEEASIWDIAEKFNDQVHPVNKSEEGQYPKGRFIESICHEYLMYKSTYDKGVVPTDATEKEIPLERIFAEKKSSSGKPDKSKKTSSSKVSDTAGTKKERKSKKTTKELDEVESLSPSHGNVQQSADASMTMSEQNRFSEEDESILEGVDAYTMEGLQSSSPMSPAYRAVVGSPSHGSEIAAVEQERQMPVSQKSAGSNELHYLSSSENPVVASTALSGPVGSEQKAKIAGVSHDQGGAEETVLQLQVETETIDAQSATITEIVSRETQIEAAATHGEGAGTSQYATANSLVEGTFVENAVRNTQIDENYSDDDDFDYFL</sequence>
<evidence type="ECO:0000313" key="2">
    <source>
        <dbReference type="EMBL" id="KAF9700359.1"/>
    </source>
</evidence>
<feature type="region of interest" description="Disordered" evidence="1">
    <location>
        <begin position="1"/>
        <end position="55"/>
    </location>
</feature>
<feature type="compositionally biased region" description="Polar residues" evidence="1">
    <location>
        <begin position="447"/>
        <end position="468"/>
    </location>
</feature>
<feature type="compositionally biased region" description="Low complexity" evidence="1">
    <location>
        <begin position="417"/>
        <end position="426"/>
    </location>
</feature>
<feature type="compositionally biased region" description="Basic and acidic residues" evidence="1">
    <location>
        <begin position="14"/>
        <end position="26"/>
    </location>
</feature>
<dbReference type="AlphaFoldDB" id="A0A8H7MKN9"/>
<dbReference type="Proteomes" id="UP000651452">
    <property type="component" value="Unassembled WGS sequence"/>
</dbReference>
<keyword evidence="3" id="KW-1185">Reference proteome</keyword>
<evidence type="ECO:0000256" key="1">
    <source>
        <dbReference type="SAM" id="MobiDB-lite"/>
    </source>
</evidence>
<feature type="region of interest" description="Disordered" evidence="1">
    <location>
        <begin position="205"/>
        <end position="230"/>
    </location>
</feature>
<dbReference type="EMBL" id="RZGK01000003">
    <property type="protein sequence ID" value="KAF9700359.1"/>
    <property type="molecule type" value="Genomic_DNA"/>
</dbReference>
<accession>A0A8H7MKN9</accession>
<feature type="region of interest" description="Disordered" evidence="1">
    <location>
        <begin position="401"/>
        <end position="473"/>
    </location>
</feature>
<dbReference type="OrthoDB" id="3786150at2759"/>
<gene>
    <name evidence="2" type="ORF">EKO04_001697</name>
</gene>
<reference evidence="2" key="1">
    <citation type="submission" date="2018-12" db="EMBL/GenBank/DDBJ databases">
        <authorList>
            <person name="Syme R.A."/>
            <person name="Farfan-Caceres L."/>
            <person name="Lichtenzveig J."/>
        </authorList>
    </citation>
    <scope>NUCLEOTIDE SEQUENCE</scope>
    <source>
        <strain evidence="2">Al4</strain>
    </source>
</reference>
<protein>
    <submittedName>
        <fullName evidence="2">Uncharacterized protein</fullName>
    </submittedName>
</protein>
<proteinExistence type="predicted"/>
<evidence type="ECO:0000313" key="3">
    <source>
        <dbReference type="Proteomes" id="UP000651452"/>
    </source>
</evidence>
<feature type="region of interest" description="Disordered" evidence="1">
    <location>
        <begin position="517"/>
        <end position="539"/>
    </location>
</feature>
<reference evidence="2" key="2">
    <citation type="submission" date="2020-09" db="EMBL/GenBank/DDBJ databases">
        <title>Reference genome assembly for Australian Ascochyta lentis isolate Al4.</title>
        <authorList>
            <person name="Lee R.C."/>
            <person name="Farfan-Caceres L.M."/>
            <person name="Debler J.W."/>
            <person name="Williams A.H."/>
            <person name="Henares B.M."/>
        </authorList>
    </citation>
    <scope>NUCLEOTIDE SEQUENCE</scope>
    <source>
        <strain evidence="2">Al4</strain>
    </source>
</reference>
<name>A0A8H7MKN9_9PLEO</name>